<dbReference type="Pfam" id="PF10604">
    <property type="entry name" value="Polyketide_cyc2"/>
    <property type="match status" value="1"/>
</dbReference>
<protein>
    <submittedName>
        <fullName evidence="1">SRPBCC family protein</fullName>
    </submittedName>
</protein>
<name>A0ABU8MLD4_9PSEU</name>
<dbReference type="Proteomes" id="UP001385809">
    <property type="component" value="Unassembled WGS sequence"/>
</dbReference>
<dbReference type="PANTHER" id="PTHR39332">
    <property type="entry name" value="BLL4707 PROTEIN"/>
    <property type="match status" value="1"/>
</dbReference>
<dbReference type="Gene3D" id="3.30.530.20">
    <property type="match status" value="1"/>
</dbReference>
<reference evidence="1 2" key="1">
    <citation type="submission" date="2024-03" db="EMBL/GenBank/DDBJ databases">
        <title>Actinomycetospora sp. OC33-EN08, a novel actinomycete isolated from wild orchid (Aerides multiflora).</title>
        <authorList>
            <person name="Suriyachadkun C."/>
        </authorList>
    </citation>
    <scope>NUCLEOTIDE SEQUENCE [LARGE SCALE GENOMIC DNA]</scope>
    <source>
        <strain evidence="1 2">OC33-EN08</strain>
    </source>
</reference>
<sequence length="134" mass="14508">MNVTERVVVSADPDAVWKVAGDAANVADWVPALESSSLDGDLRRAVLAGGGGEAFERITERDDSARTYVYEYESGPLALEFYRSRLSVEPHQQGSEVVWGAEFRAASDEEAGLAEAISGIYRSGLEELASRWPA</sequence>
<comment type="caution">
    <text evidence="1">The sequence shown here is derived from an EMBL/GenBank/DDBJ whole genome shotgun (WGS) entry which is preliminary data.</text>
</comment>
<dbReference type="CDD" id="cd07821">
    <property type="entry name" value="PYR_PYL_RCAR_like"/>
    <property type="match status" value="1"/>
</dbReference>
<accession>A0ABU8MLD4</accession>
<evidence type="ECO:0000313" key="2">
    <source>
        <dbReference type="Proteomes" id="UP001385809"/>
    </source>
</evidence>
<dbReference type="InterPro" id="IPR023393">
    <property type="entry name" value="START-like_dom_sf"/>
</dbReference>
<dbReference type="EMBL" id="JBBEGN010000003">
    <property type="protein sequence ID" value="MEJ2867748.1"/>
    <property type="molecule type" value="Genomic_DNA"/>
</dbReference>
<keyword evidence="2" id="KW-1185">Reference proteome</keyword>
<dbReference type="SUPFAM" id="SSF55961">
    <property type="entry name" value="Bet v1-like"/>
    <property type="match status" value="1"/>
</dbReference>
<dbReference type="PANTHER" id="PTHR39332:SF7">
    <property type="entry name" value="SRPBCC FAMILY PROTEIN"/>
    <property type="match status" value="1"/>
</dbReference>
<organism evidence="1 2">
    <name type="scientific">Actinomycetospora aurantiaca</name>
    <dbReference type="NCBI Taxonomy" id="3129233"/>
    <lineage>
        <taxon>Bacteria</taxon>
        <taxon>Bacillati</taxon>
        <taxon>Actinomycetota</taxon>
        <taxon>Actinomycetes</taxon>
        <taxon>Pseudonocardiales</taxon>
        <taxon>Pseudonocardiaceae</taxon>
        <taxon>Actinomycetospora</taxon>
    </lineage>
</organism>
<gene>
    <name evidence="1" type="ORF">WCD74_08235</name>
</gene>
<proteinExistence type="predicted"/>
<dbReference type="InterPro" id="IPR019587">
    <property type="entry name" value="Polyketide_cyclase/dehydratase"/>
</dbReference>
<evidence type="ECO:0000313" key="1">
    <source>
        <dbReference type="EMBL" id="MEJ2867748.1"/>
    </source>
</evidence>
<dbReference type="RefSeq" id="WP_337694358.1">
    <property type="nucleotide sequence ID" value="NZ_JBBEGN010000003.1"/>
</dbReference>